<evidence type="ECO:0000313" key="6">
    <source>
        <dbReference type="Proteomes" id="UP000002051"/>
    </source>
</evidence>
<dbReference type="OrthoDB" id="1658195at2759"/>
<proteinExistence type="predicted"/>
<reference evidence="5" key="3">
    <citation type="submission" date="2015-04" db="UniProtKB">
        <authorList>
            <consortium name="EnsemblPlants"/>
        </authorList>
    </citation>
    <scope>IDENTIFICATION</scope>
    <source>
        <strain evidence="5">cv. Jemalong A17</strain>
    </source>
</reference>
<accession>A0A072TWB1</accession>
<dbReference type="ExpressionAtlas" id="A0A072TWB1">
    <property type="expression patterns" value="differential"/>
</dbReference>
<feature type="domain" description="Protein kinase" evidence="2">
    <location>
        <begin position="39"/>
        <end position="348"/>
    </location>
</feature>
<protein>
    <submittedName>
        <fullName evidence="3">Tyrosine kinase family protein</fullName>
    </submittedName>
</protein>
<gene>
    <name evidence="5" type="primary">25497587</name>
    <name evidence="3" type="ordered locus">MTR_7g015800</name>
    <name evidence="4" type="ORF">MtrunA17_Chr7g0219871</name>
</gene>
<dbReference type="PANTHER" id="PTHR27003">
    <property type="entry name" value="OS07G0166700 PROTEIN"/>
    <property type="match status" value="1"/>
</dbReference>
<dbReference type="PANTHER" id="PTHR27003:SF303">
    <property type="entry name" value="TYROSINE KINASE FAMILY PROTEIN"/>
    <property type="match status" value="1"/>
</dbReference>
<dbReference type="EMBL" id="PSQE01000007">
    <property type="protein sequence ID" value="RHN44478.1"/>
    <property type="molecule type" value="Genomic_DNA"/>
</dbReference>
<dbReference type="Gene3D" id="1.10.510.10">
    <property type="entry name" value="Transferase(Phosphotransferase) domain 1"/>
    <property type="match status" value="1"/>
</dbReference>
<dbReference type="InterPro" id="IPR045272">
    <property type="entry name" value="ANXUR1/2-like"/>
</dbReference>
<dbReference type="EMBL" id="CM001223">
    <property type="protein sequence ID" value="KEH21737.1"/>
    <property type="molecule type" value="Genomic_DNA"/>
</dbReference>
<dbReference type="EnsemblPlants" id="KEH21737">
    <property type="protein sequence ID" value="KEH21737"/>
    <property type="gene ID" value="MTR_7g015800"/>
</dbReference>
<dbReference type="Proteomes" id="UP000265566">
    <property type="component" value="Chromosome 7"/>
</dbReference>
<keyword evidence="1" id="KW-0812">Transmembrane</keyword>
<dbReference type="KEGG" id="mtr:25497587"/>
<name>A0A072TWB1_MEDTR</name>
<keyword evidence="1" id="KW-1133">Transmembrane helix</keyword>
<keyword evidence="3" id="KW-0418">Kinase</keyword>
<feature type="transmembrane region" description="Helical" evidence="1">
    <location>
        <begin position="229"/>
        <end position="250"/>
    </location>
</feature>
<evidence type="ECO:0000313" key="3">
    <source>
        <dbReference type="EMBL" id="KEH21737.1"/>
    </source>
</evidence>
<organism evidence="3 6">
    <name type="scientific">Medicago truncatula</name>
    <name type="common">Barrel medic</name>
    <name type="synonym">Medicago tribuloides</name>
    <dbReference type="NCBI Taxonomy" id="3880"/>
    <lineage>
        <taxon>Eukaryota</taxon>
        <taxon>Viridiplantae</taxon>
        <taxon>Streptophyta</taxon>
        <taxon>Embryophyta</taxon>
        <taxon>Tracheophyta</taxon>
        <taxon>Spermatophyta</taxon>
        <taxon>Magnoliopsida</taxon>
        <taxon>eudicotyledons</taxon>
        <taxon>Gunneridae</taxon>
        <taxon>Pentapetalae</taxon>
        <taxon>rosids</taxon>
        <taxon>fabids</taxon>
        <taxon>Fabales</taxon>
        <taxon>Fabaceae</taxon>
        <taxon>Papilionoideae</taxon>
        <taxon>50 kb inversion clade</taxon>
        <taxon>NPAAA clade</taxon>
        <taxon>Hologalegina</taxon>
        <taxon>IRL clade</taxon>
        <taxon>Trifolieae</taxon>
        <taxon>Medicago</taxon>
    </lineage>
</organism>
<dbReference type="SUPFAM" id="SSF56112">
    <property type="entry name" value="Protein kinase-like (PK-like)"/>
    <property type="match status" value="1"/>
</dbReference>
<keyword evidence="1" id="KW-0472">Membrane</keyword>
<dbReference type="GO" id="GO:0004672">
    <property type="term" value="F:protein kinase activity"/>
    <property type="evidence" value="ECO:0000318"/>
    <property type="project" value="GO_Central"/>
</dbReference>
<reference evidence="3 6" key="2">
    <citation type="journal article" date="2014" name="BMC Genomics">
        <title>An improved genome release (version Mt4.0) for the model legume Medicago truncatula.</title>
        <authorList>
            <person name="Tang H."/>
            <person name="Krishnakumar V."/>
            <person name="Bidwell S."/>
            <person name="Rosen B."/>
            <person name="Chan A."/>
            <person name="Zhou S."/>
            <person name="Gentzbittel L."/>
            <person name="Childs K.L."/>
            <person name="Yandell M."/>
            <person name="Gundlach H."/>
            <person name="Mayer K.F."/>
            <person name="Schwartz D.C."/>
            <person name="Town C.D."/>
        </authorList>
    </citation>
    <scope>GENOME REANNOTATION</scope>
    <source>
        <strain evidence="3">A17</strain>
        <strain evidence="5 6">cv. Jemalong A17</strain>
    </source>
</reference>
<evidence type="ECO:0000313" key="5">
    <source>
        <dbReference type="EnsemblPlants" id="KEH21737"/>
    </source>
</evidence>
<evidence type="ECO:0000313" key="4">
    <source>
        <dbReference type="EMBL" id="RHN44478.1"/>
    </source>
</evidence>
<keyword evidence="6" id="KW-1185">Reference proteome</keyword>
<dbReference type="Gene3D" id="3.30.200.20">
    <property type="entry name" value="Phosphorylase Kinase, domain 1"/>
    <property type="match status" value="1"/>
</dbReference>
<evidence type="ECO:0000256" key="1">
    <source>
        <dbReference type="SAM" id="Phobius"/>
    </source>
</evidence>
<dbReference type="GO" id="GO:0005524">
    <property type="term" value="F:ATP binding"/>
    <property type="evidence" value="ECO:0007669"/>
    <property type="project" value="InterPro"/>
</dbReference>
<dbReference type="InterPro" id="IPR001245">
    <property type="entry name" value="Ser-Thr/Tyr_kinase_cat_dom"/>
</dbReference>
<dbReference type="AlphaFoldDB" id="A0A072TWB1"/>
<sequence length="369" mass="42799">MLAKYSKRRSSSKKQCSTFINELCHEFSLDELKKATNNFDENRKIGKVMGDIVYKGYVKYNGENDYPIALLRITDVFRGQGFKNEIEHLCQLCHPNLISFIGFCDQKNKKILVYKKDEMVNGTLQDHLGSRDMESLSWKKRLEICIGAAKGLHYLHTGTKRPIFHRDVIPQNILLDNNMAPKLSQFGLSLQGKLSKSESIPIVVRICGPYGFCAPEYLQTRTYTDKCDVYSFGMVLLHVILCMNNFLTIYGKMKMLEKRRNEILEPNKRRLEYELDLSNRDDWNLFNPTYFLERFPADEIIDPILTRLISPECLAVFVNIMKRCLNREEPNERPSMGEVEVELEHALALQEEAERETSITFFPPTNGEI</sequence>
<dbReference type="InterPro" id="IPR011009">
    <property type="entry name" value="Kinase-like_dom_sf"/>
</dbReference>
<dbReference type="PROSITE" id="PS50011">
    <property type="entry name" value="PROTEIN_KINASE_DOM"/>
    <property type="match status" value="1"/>
</dbReference>
<dbReference type="InterPro" id="IPR000719">
    <property type="entry name" value="Prot_kinase_dom"/>
</dbReference>
<dbReference type="Proteomes" id="UP000002051">
    <property type="component" value="Unassembled WGS sequence"/>
</dbReference>
<dbReference type="GO" id="GO:0004714">
    <property type="term" value="F:transmembrane receptor protein tyrosine kinase activity"/>
    <property type="evidence" value="ECO:0007669"/>
    <property type="project" value="InterPro"/>
</dbReference>
<reference evidence="3 6" key="1">
    <citation type="journal article" date="2011" name="Nature">
        <title>The Medicago genome provides insight into the evolution of rhizobial symbioses.</title>
        <authorList>
            <person name="Young N.D."/>
            <person name="Debelle F."/>
            <person name="Oldroyd G.E."/>
            <person name="Geurts R."/>
            <person name="Cannon S.B."/>
            <person name="Udvardi M.K."/>
            <person name="Benedito V.A."/>
            <person name="Mayer K.F."/>
            <person name="Gouzy J."/>
            <person name="Schoof H."/>
            <person name="Van de Peer Y."/>
            <person name="Proost S."/>
            <person name="Cook D.R."/>
            <person name="Meyers B.C."/>
            <person name="Spannagl M."/>
            <person name="Cheung F."/>
            <person name="De Mita S."/>
            <person name="Krishnakumar V."/>
            <person name="Gundlach H."/>
            <person name="Zhou S."/>
            <person name="Mudge J."/>
            <person name="Bharti A.K."/>
            <person name="Murray J.D."/>
            <person name="Naoumkina M.A."/>
            <person name="Rosen B."/>
            <person name="Silverstein K.A."/>
            <person name="Tang H."/>
            <person name="Rombauts S."/>
            <person name="Zhao P.X."/>
            <person name="Zhou P."/>
            <person name="Barbe V."/>
            <person name="Bardou P."/>
            <person name="Bechner M."/>
            <person name="Bellec A."/>
            <person name="Berger A."/>
            <person name="Berges H."/>
            <person name="Bidwell S."/>
            <person name="Bisseling T."/>
            <person name="Choisne N."/>
            <person name="Couloux A."/>
            <person name="Denny R."/>
            <person name="Deshpande S."/>
            <person name="Dai X."/>
            <person name="Doyle J.J."/>
            <person name="Dudez A.M."/>
            <person name="Farmer A.D."/>
            <person name="Fouteau S."/>
            <person name="Franken C."/>
            <person name="Gibelin C."/>
            <person name="Gish J."/>
            <person name="Goldstein S."/>
            <person name="Gonzalez A.J."/>
            <person name="Green P.J."/>
            <person name="Hallab A."/>
            <person name="Hartog M."/>
            <person name="Hua A."/>
            <person name="Humphray S.J."/>
            <person name="Jeong D.H."/>
            <person name="Jing Y."/>
            <person name="Jocker A."/>
            <person name="Kenton S.M."/>
            <person name="Kim D.J."/>
            <person name="Klee K."/>
            <person name="Lai H."/>
            <person name="Lang C."/>
            <person name="Lin S."/>
            <person name="Macmil S.L."/>
            <person name="Magdelenat G."/>
            <person name="Matthews L."/>
            <person name="McCorrison J."/>
            <person name="Monaghan E.L."/>
            <person name="Mun J.H."/>
            <person name="Najar F.Z."/>
            <person name="Nicholson C."/>
            <person name="Noirot C."/>
            <person name="O'Bleness M."/>
            <person name="Paule C.R."/>
            <person name="Poulain J."/>
            <person name="Prion F."/>
            <person name="Qin B."/>
            <person name="Qu C."/>
            <person name="Retzel E.F."/>
            <person name="Riddle C."/>
            <person name="Sallet E."/>
            <person name="Samain S."/>
            <person name="Samson N."/>
            <person name="Sanders I."/>
            <person name="Saurat O."/>
            <person name="Scarpelli C."/>
            <person name="Schiex T."/>
            <person name="Segurens B."/>
            <person name="Severin A.J."/>
            <person name="Sherrier D.J."/>
            <person name="Shi R."/>
            <person name="Sims S."/>
            <person name="Singer S.R."/>
            <person name="Sinharoy S."/>
            <person name="Sterck L."/>
            <person name="Viollet A."/>
            <person name="Wang B.B."/>
            <person name="Wang K."/>
            <person name="Wang M."/>
            <person name="Wang X."/>
            <person name="Warfsmann J."/>
            <person name="Weissenbach J."/>
            <person name="White D.D."/>
            <person name="White J.D."/>
            <person name="Wiley G.B."/>
            <person name="Wincker P."/>
            <person name="Xing Y."/>
            <person name="Yang L."/>
            <person name="Yao Z."/>
            <person name="Ying F."/>
            <person name="Zhai J."/>
            <person name="Zhou L."/>
            <person name="Zuber A."/>
            <person name="Denarie J."/>
            <person name="Dixon R.A."/>
            <person name="May G.D."/>
            <person name="Schwartz D.C."/>
            <person name="Rogers J."/>
            <person name="Quetier F."/>
            <person name="Town C.D."/>
            <person name="Roe B.A."/>
        </authorList>
    </citation>
    <scope>NUCLEOTIDE SEQUENCE [LARGE SCALE GENOMIC DNA]</scope>
    <source>
        <strain evidence="3">A17</strain>
        <strain evidence="5 6">cv. Jemalong A17</strain>
    </source>
</reference>
<reference evidence="4" key="4">
    <citation type="journal article" date="2018" name="Nat. Plants">
        <title>Whole-genome landscape of Medicago truncatula symbiotic genes.</title>
        <authorList>
            <person name="Pecrix Y."/>
            <person name="Gamas P."/>
            <person name="Carrere S."/>
        </authorList>
    </citation>
    <scope>NUCLEOTIDE SEQUENCE</scope>
    <source>
        <tissue evidence="4">Leaves</tissue>
    </source>
</reference>
<dbReference type="Gramene" id="rna38601">
    <property type="protein sequence ID" value="RHN44478.1"/>
    <property type="gene ID" value="gene38601"/>
</dbReference>
<dbReference type="Pfam" id="PF07714">
    <property type="entry name" value="PK_Tyr_Ser-Thr"/>
    <property type="match status" value="1"/>
</dbReference>
<keyword evidence="4" id="KW-0808">Transferase</keyword>
<evidence type="ECO:0000259" key="2">
    <source>
        <dbReference type="PROSITE" id="PS50011"/>
    </source>
</evidence>
<dbReference type="GO" id="GO:0005886">
    <property type="term" value="C:plasma membrane"/>
    <property type="evidence" value="ECO:0000318"/>
    <property type="project" value="GO_Central"/>
</dbReference>